<reference evidence="4 5" key="1">
    <citation type="journal article" date="2016" name="Proc. Natl. Acad. Sci. U.S.A.">
        <title>Lipid metabolic changes in an early divergent fungus govern the establishment of a mutualistic symbiosis with endobacteria.</title>
        <authorList>
            <person name="Lastovetsky O.A."/>
            <person name="Gaspar M.L."/>
            <person name="Mondo S.J."/>
            <person name="LaButti K.M."/>
            <person name="Sandor L."/>
            <person name="Grigoriev I.V."/>
            <person name="Henry S.A."/>
            <person name="Pawlowska T.E."/>
        </authorList>
    </citation>
    <scope>NUCLEOTIDE SEQUENCE [LARGE SCALE GENOMIC DNA]</scope>
    <source>
        <strain evidence="4 5">ATCC 52813</strain>
    </source>
</reference>
<evidence type="ECO:0000256" key="2">
    <source>
        <dbReference type="SAM" id="Coils"/>
    </source>
</evidence>
<dbReference type="GO" id="GO:0030010">
    <property type="term" value="P:establishment of cell polarity"/>
    <property type="evidence" value="ECO:0007669"/>
    <property type="project" value="TreeGrafter"/>
</dbReference>
<name>A0A2G4SQ87_RHIZD</name>
<dbReference type="Gene3D" id="1.20.58.1540">
    <property type="entry name" value="Actin interacting protein 3, C-terminal domain"/>
    <property type="match status" value="1"/>
</dbReference>
<dbReference type="STRING" id="1340429.A0A2G4SQ87"/>
<gene>
    <name evidence="4" type="ORF">RHIMIDRAFT_239078</name>
</gene>
<dbReference type="GO" id="GO:0005519">
    <property type="term" value="F:cytoskeletal regulatory protein binding"/>
    <property type="evidence" value="ECO:0007669"/>
    <property type="project" value="InterPro"/>
</dbReference>
<feature type="domain" description="Actin interacting protein 3 C-terminal" evidence="3">
    <location>
        <begin position="170"/>
        <end position="526"/>
    </location>
</feature>
<feature type="coiled-coil region" evidence="2">
    <location>
        <begin position="329"/>
        <end position="375"/>
    </location>
</feature>
<dbReference type="PANTHER" id="PTHR22741">
    <property type="entry name" value="P140CAP/SNIP-RELATED"/>
    <property type="match status" value="1"/>
</dbReference>
<dbReference type="GO" id="GO:0051286">
    <property type="term" value="C:cell tip"/>
    <property type="evidence" value="ECO:0007669"/>
    <property type="project" value="TreeGrafter"/>
</dbReference>
<keyword evidence="5" id="KW-1185">Reference proteome</keyword>
<dbReference type="GO" id="GO:0005737">
    <property type="term" value="C:cytoplasm"/>
    <property type="evidence" value="ECO:0007669"/>
    <property type="project" value="TreeGrafter"/>
</dbReference>
<dbReference type="Pfam" id="PF23153">
    <property type="entry name" value="Aip3p_Bud6_N"/>
    <property type="match status" value="1"/>
</dbReference>
<dbReference type="Proteomes" id="UP000242254">
    <property type="component" value="Unassembled WGS sequence"/>
</dbReference>
<sequence length="536" mass="61404">MSPSSSASEIEQNVSKLLQATKKLLESLTAWSFGELSDNQVHQDYQTLDTHFSHISRTFELLLLPMEDMCHLPNELYACLKNTLSKPPSSEALEQDLPTIKNSILKLLHGIKKKQAILRERREPKVLSPMQIDLTDPSAKQVVNRLASQDSLAESSKCVNNKQDSALPLYLKKGSRIKKATIRSQDLILSNLRQLFERHYNMLVPESVIYILDPCSDVEYELENVADVKPYSILSMKDMSDHQPLLGEMKNAMEKIAEQALKTWLNKQTTSDEVQSLRQQLHATRQAYESCKQKLENQAQDSPSETVKAEIDEGKEITQTAAYLVTSRLEALQDSVDQLKHDITQKRCRPSKNRLQQCLDESKLLEKEMEDLEACLRTYKPQWKKTWETTLQTIVKEQKFLKDQENLLIDLKEDHRAILDVLEQATKIAEIHERTKQQPSVPEFRVAPAEEGFEGMASVMKEVSAIRVDHDRRLRALDQAEKMRTKALGQSIDAFERELTNFVGLKKLKRTGGADAVDKQREEKDRAIMKQMFTCV</sequence>
<evidence type="ECO:0000313" key="4">
    <source>
        <dbReference type="EMBL" id="PHZ10931.1"/>
    </source>
</evidence>
<dbReference type="PANTHER" id="PTHR22741:SF10">
    <property type="entry name" value="COILED-COIL DOMAIN-CONTAINING PROTEIN CG32809"/>
    <property type="match status" value="1"/>
</dbReference>
<dbReference type="InterPro" id="IPR056279">
    <property type="entry name" value="Aip3p_Bud6_N"/>
</dbReference>
<evidence type="ECO:0000259" key="3">
    <source>
        <dbReference type="SMART" id="SM00806"/>
    </source>
</evidence>
<evidence type="ECO:0000313" key="5">
    <source>
        <dbReference type="Proteomes" id="UP000242254"/>
    </source>
</evidence>
<protein>
    <submittedName>
        <fullName evidence="4">AIP3-domain-containing protein</fullName>
    </submittedName>
</protein>
<feature type="coiled-coil region" evidence="2">
    <location>
        <begin position="267"/>
        <end position="298"/>
    </location>
</feature>
<accession>A0A2G4SQ87</accession>
<dbReference type="AlphaFoldDB" id="A0A2G4SQ87"/>
<dbReference type="RefSeq" id="XP_023464639.1">
    <property type="nucleotide sequence ID" value="XM_023609097.1"/>
</dbReference>
<organism evidence="4 5">
    <name type="scientific">Rhizopus microsporus ATCC 52813</name>
    <dbReference type="NCBI Taxonomy" id="1340429"/>
    <lineage>
        <taxon>Eukaryota</taxon>
        <taxon>Fungi</taxon>
        <taxon>Fungi incertae sedis</taxon>
        <taxon>Mucoromycota</taxon>
        <taxon>Mucoromycotina</taxon>
        <taxon>Mucoromycetes</taxon>
        <taxon>Mucorales</taxon>
        <taxon>Mucorineae</taxon>
        <taxon>Rhizopodaceae</taxon>
        <taxon>Rhizopus</taxon>
    </lineage>
</organism>
<dbReference type="GeneID" id="35440087"/>
<dbReference type="SMART" id="SM00806">
    <property type="entry name" value="AIP3"/>
    <property type="match status" value="1"/>
</dbReference>
<proteinExistence type="predicted"/>
<dbReference type="Pfam" id="PF03915">
    <property type="entry name" value="AIP3"/>
    <property type="match status" value="2"/>
</dbReference>
<dbReference type="InterPro" id="IPR005613">
    <property type="entry name" value="AIP3_C"/>
</dbReference>
<evidence type="ECO:0000256" key="1">
    <source>
        <dbReference type="ARBA" id="ARBA00023054"/>
    </source>
</evidence>
<dbReference type="EMBL" id="KZ303853">
    <property type="protein sequence ID" value="PHZ10931.1"/>
    <property type="molecule type" value="Genomic_DNA"/>
</dbReference>
<dbReference type="InterPro" id="IPR051825">
    <property type="entry name" value="SRCIN1"/>
</dbReference>
<dbReference type="InterPro" id="IPR022782">
    <property type="entry name" value="AIP3-like_C"/>
</dbReference>
<keyword evidence="1 2" id="KW-0175">Coiled coil</keyword>